<keyword evidence="3" id="KW-1185">Reference proteome</keyword>
<dbReference type="PANTHER" id="PTHR23282">
    <property type="entry name" value="APICAL ENDOSOMAL GLYCOPROTEIN PRECURSOR"/>
    <property type="match status" value="1"/>
</dbReference>
<dbReference type="Proteomes" id="UP001497623">
    <property type="component" value="Unassembled WGS sequence"/>
</dbReference>
<dbReference type="PROSITE" id="PS50060">
    <property type="entry name" value="MAM_2"/>
    <property type="match status" value="1"/>
</dbReference>
<feature type="non-terminal residue" evidence="2">
    <location>
        <position position="1"/>
    </location>
</feature>
<comment type="caution">
    <text evidence="2">The sequence shown here is derived from an EMBL/GenBank/DDBJ whole genome shotgun (WGS) entry which is preliminary data.</text>
</comment>
<dbReference type="PANTHER" id="PTHR23282:SF101">
    <property type="entry name" value="MAM DOMAIN-CONTAINING PROTEIN"/>
    <property type="match status" value="1"/>
</dbReference>
<protein>
    <recommendedName>
        <fullName evidence="1">MAM domain-containing protein</fullName>
    </recommendedName>
</protein>
<proteinExistence type="predicted"/>
<dbReference type="GO" id="GO:0016020">
    <property type="term" value="C:membrane"/>
    <property type="evidence" value="ECO:0007669"/>
    <property type="project" value="InterPro"/>
</dbReference>
<dbReference type="CDD" id="cd06263">
    <property type="entry name" value="MAM"/>
    <property type="match status" value="1"/>
</dbReference>
<dbReference type="Gene3D" id="2.60.120.200">
    <property type="match status" value="1"/>
</dbReference>
<dbReference type="SMART" id="SM00137">
    <property type="entry name" value="MAM"/>
    <property type="match status" value="1"/>
</dbReference>
<organism evidence="2 3">
    <name type="scientific">Meganyctiphanes norvegica</name>
    <name type="common">Northern krill</name>
    <name type="synonym">Thysanopoda norvegica</name>
    <dbReference type="NCBI Taxonomy" id="48144"/>
    <lineage>
        <taxon>Eukaryota</taxon>
        <taxon>Metazoa</taxon>
        <taxon>Ecdysozoa</taxon>
        <taxon>Arthropoda</taxon>
        <taxon>Crustacea</taxon>
        <taxon>Multicrustacea</taxon>
        <taxon>Malacostraca</taxon>
        <taxon>Eumalacostraca</taxon>
        <taxon>Eucarida</taxon>
        <taxon>Euphausiacea</taxon>
        <taxon>Euphausiidae</taxon>
        <taxon>Meganyctiphanes</taxon>
    </lineage>
</organism>
<dbReference type="InterPro" id="IPR051560">
    <property type="entry name" value="MAM_domain-containing"/>
</dbReference>
<reference evidence="2 3" key="1">
    <citation type="submission" date="2024-05" db="EMBL/GenBank/DDBJ databases">
        <authorList>
            <person name="Wallberg A."/>
        </authorList>
    </citation>
    <scope>NUCLEOTIDE SEQUENCE [LARGE SCALE GENOMIC DNA]</scope>
</reference>
<evidence type="ECO:0000313" key="3">
    <source>
        <dbReference type="Proteomes" id="UP001497623"/>
    </source>
</evidence>
<sequence>VVIQAVTGTDKEGVVAVDDILINPGKCDTPLSCTFDDGLCLWTQLDDDTLDMEVVHKYHQLHDHTHGDDSGSFMILKIGDPEHAGDTAAIMSESILLTDKSCLSFWWNMNGSGLGKFRVKRIIPDTGFEKIIWEVQGEKTNATAWRYGCVTVWKVNSDSNVCSLYI</sequence>
<dbReference type="AlphaFoldDB" id="A0AAV2SV29"/>
<accession>A0AAV2SV29</accession>
<dbReference type="EMBL" id="CAXKWB010132228">
    <property type="protein sequence ID" value="CAL4242809.1"/>
    <property type="molecule type" value="Genomic_DNA"/>
</dbReference>
<dbReference type="InterPro" id="IPR000998">
    <property type="entry name" value="MAM_dom"/>
</dbReference>
<feature type="domain" description="MAM" evidence="1">
    <location>
        <begin position="31"/>
        <end position="152"/>
    </location>
</feature>
<gene>
    <name evidence="2" type="ORF">MNOR_LOCUS40816</name>
</gene>
<dbReference type="InterPro" id="IPR013320">
    <property type="entry name" value="ConA-like_dom_sf"/>
</dbReference>
<dbReference type="SUPFAM" id="SSF49899">
    <property type="entry name" value="Concanavalin A-like lectins/glucanases"/>
    <property type="match status" value="1"/>
</dbReference>
<evidence type="ECO:0000259" key="1">
    <source>
        <dbReference type="PROSITE" id="PS50060"/>
    </source>
</evidence>
<evidence type="ECO:0000313" key="2">
    <source>
        <dbReference type="EMBL" id="CAL4242809.1"/>
    </source>
</evidence>
<dbReference type="Pfam" id="PF00629">
    <property type="entry name" value="MAM"/>
    <property type="match status" value="1"/>
</dbReference>
<name>A0AAV2SV29_MEGNR</name>